<evidence type="ECO:0000256" key="2">
    <source>
        <dbReference type="ARBA" id="ARBA00007449"/>
    </source>
</evidence>
<keyword evidence="16" id="KW-0325">Glycoprotein</keyword>
<keyword evidence="7 17" id="KW-0732">Signal</keyword>
<evidence type="ECO:0000256" key="16">
    <source>
        <dbReference type="ARBA" id="ARBA00023180"/>
    </source>
</evidence>
<accession>A0AAX7UH44</accession>
<protein>
    <recommendedName>
        <fullName evidence="18">PSI domain-containing protein</fullName>
    </recommendedName>
</protein>
<evidence type="ECO:0000256" key="14">
    <source>
        <dbReference type="ARBA" id="ARBA00023136"/>
    </source>
</evidence>
<dbReference type="Ensembl" id="ENSACLT00000047359.1">
    <property type="protein sequence ID" value="ENSACLP00000068280.1"/>
    <property type="gene ID" value="ENSACLG00000030147.1"/>
</dbReference>
<dbReference type="GO" id="GO:0009986">
    <property type="term" value="C:cell surface"/>
    <property type="evidence" value="ECO:0007669"/>
    <property type="project" value="TreeGrafter"/>
</dbReference>
<reference evidence="20" key="2">
    <citation type="submission" date="2023-03" db="EMBL/GenBank/DDBJ databases">
        <authorList>
            <consortium name="Wellcome Sanger Institute Data Sharing"/>
        </authorList>
    </citation>
    <scope>NUCLEOTIDE SEQUENCE [LARGE SCALE GENOMIC DNA]</scope>
</reference>
<evidence type="ECO:0000313" key="20">
    <source>
        <dbReference type="Proteomes" id="UP000265100"/>
    </source>
</evidence>
<dbReference type="SMART" id="SM00423">
    <property type="entry name" value="PSI"/>
    <property type="match status" value="1"/>
</dbReference>
<dbReference type="PANTHER" id="PTHR10082:SF25">
    <property type="entry name" value="INTEGRIN BETA-3"/>
    <property type="match status" value="1"/>
</dbReference>
<dbReference type="InterPro" id="IPR016201">
    <property type="entry name" value="PSI"/>
</dbReference>
<feature type="domain" description="PSI" evidence="18">
    <location>
        <begin position="25"/>
        <end position="74"/>
    </location>
</feature>
<evidence type="ECO:0000256" key="13">
    <source>
        <dbReference type="ARBA" id="ARBA00023037"/>
    </source>
</evidence>
<keyword evidence="14" id="KW-0472">Membrane</keyword>
<dbReference type="GO" id="GO:0008305">
    <property type="term" value="C:integrin complex"/>
    <property type="evidence" value="ECO:0007669"/>
    <property type="project" value="TreeGrafter"/>
</dbReference>
<keyword evidence="9" id="KW-0106">Calcium</keyword>
<dbReference type="GeneTree" id="ENSGT01150000286919"/>
<dbReference type="Pfam" id="PF17205">
    <property type="entry name" value="PSI_integrin"/>
    <property type="match status" value="1"/>
</dbReference>
<reference evidence="19 20" key="1">
    <citation type="submission" date="2018-05" db="EMBL/GenBank/DDBJ databases">
        <authorList>
            <person name="Datahose"/>
        </authorList>
    </citation>
    <scope>NUCLEOTIDE SEQUENCE</scope>
</reference>
<evidence type="ECO:0000256" key="4">
    <source>
        <dbReference type="ARBA" id="ARBA00022536"/>
    </source>
</evidence>
<dbReference type="GO" id="GO:0046872">
    <property type="term" value="F:metal ion binding"/>
    <property type="evidence" value="ECO:0007669"/>
    <property type="project" value="UniProtKB-KW"/>
</dbReference>
<keyword evidence="3" id="KW-1003">Cell membrane</keyword>
<evidence type="ECO:0000256" key="12">
    <source>
        <dbReference type="ARBA" id="ARBA00022989"/>
    </source>
</evidence>
<reference evidence="19" key="3">
    <citation type="submission" date="2025-08" db="UniProtKB">
        <authorList>
            <consortium name="Ensembl"/>
        </authorList>
    </citation>
    <scope>IDENTIFICATION</scope>
</reference>
<evidence type="ECO:0000313" key="19">
    <source>
        <dbReference type="Ensembl" id="ENSACLP00000068280.1"/>
    </source>
</evidence>
<dbReference type="GO" id="GO:0005925">
    <property type="term" value="C:focal adhesion"/>
    <property type="evidence" value="ECO:0007669"/>
    <property type="project" value="TreeGrafter"/>
</dbReference>
<evidence type="ECO:0000256" key="15">
    <source>
        <dbReference type="ARBA" id="ARBA00023157"/>
    </source>
</evidence>
<dbReference type="PRINTS" id="PR01186">
    <property type="entry name" value="INTEGRINB"/>
</dbReference>
<sequence>YLKPQFTLWLQSMLLLLLLVPGSNVCTSRGASTCKECLDVHPSCAWCSKEDFGQGVAGLSRCDLKSNLLAAGCTTSALEFPTSKLQVIEDRPLSNKAAGATQVVTQIKPQKIHITLRPGEHLHIRI</sequence>
<dbReference type="GO" id="GO:0033627">
    <property type="term" value="P:cell adhesion mediated by integrin"/>
    <property type="evidence" value="ECO:0007669"/>
    <property type="project" value="TreeGrafter"/>
</dbReference>
<keyword evidence="6" id="KW-0479">Metal-binding</keyword>
<dbReference type="GO" id="GO:0045202">
    <property type="term" value="C:synapse"/>
    <property type="evidence" value="ECO:0007669"/>
    <property type="project" value="TreeGrafter"/>
</dbReference>
<dbReference type="GO" id="GO:0005178">
    <property type="term" value="F:integrin binding"/>
    <property type="evidence" value="ECO:0007669"/>
    <property type="project" value="TreeGrafter"/>
</dbReference>
<dbReference type="Gene3D" id="2.60.40.1510">
    <property type="entry name" value="ntegrin, alpha v. Chain A, domain 3"/>
    <property type="match status" value="1"/>
</dbReference>
<dbReference type="InterPro" id="IPR033760">
    <property type="entry name" value="Integrin_beta_N"/>
</dbReference>
<keyword evidence="15" id="KW-1015">Disulfide bond</keyword>
<evidence type="ECO:0000256" key="10">
    <source>
        <dbReference type="ARBA" id="ARBA00022842"/>
    </source>
</evidence>
<proteinExistence type="inferred from homology"/>
<keyword evidence="5" id="KW-0812">Transmembrane</keyword>
<evidence type="ECO:0000256" key="17">
    <source>
        <dbReference type="SAM" id="SignalP"/>
    </source>
</evidence>
<evidence type="ECO:0000256" key="7">
    <source>
        <dbReference type="ARBA" id="ARBA00022729"/>
    </source>
</evidence>
<evidence type="ECO:0000256" key="11">
    <source>
        <dbReference type="ARBA" id="ARBA00022889"/>
    </source>
</evidence>
<comment type="subcellular location">
    <subcellularLocation>
        <location evidence="1">Cell membrane</location>
        <topology evidence="1">Single-pass type I membrane protein</topology>
    </subcellularLocation>
</comment>
<keyword evidence="10" id="KW-0460">Magnesium</keyword>
<keyword evidence="12" id="KW-1133">Transmembrane helix</keyword>
<dbReference type="GO" id="GO:0070527">
    <property type="term" value="P:platelet aggregation"/>
    <property type="evidence" value="ECO:0007669"/>
    <property type="project" value="TreeGrafter"/>
</dbReference>
<evidence type="ECO:0000259" key="18">
    <source>
        <dbReference type="SMART" id="SM00423"/>
    </source>
</evidence>
<dbReference type="InterPro" id="IPR015812">
    <property type="entry name" value="Integrin_bsu"/>
</dbReference>
<keyword evidence="20" id="KW-1185">Reference proteome</keyword>
<dbReference type="GO" id="GO:0070051">
    <property type="term" value="F:fibrinogen binding"/>
    <property type="evidence" value="ECO:0007669"/>
    <property type="project" value="TreeGrafter"/>
</dbReference>
<dbReference type="FunFam" id="3.30.1680.10:FF:000002">
    <property type="entry name" value="Integrin beta"/>
    <property type="match status" value="1"/>
</dbReference>
<dbReference type="SUPFAM" id="SSF103575">
    <property type="entry name" value="Plexin repeat"/>
    <property type="match status" value="1"/>
</dbReference>
<dbReference type="GO" id="GO:0001968">
    <property type="term" value="F:fibronectin binding"/>
    <property type="evidence" value="ECO:0007669"/>
    <property type="project" value="TreeGrafter"/>
</dbReference>
<evidence type="ECO:0000256" key="1">
    <source>
        <dbReference type="ARBA" id="ARBA00004251"/>
    </source>
</evidence>
<dbReference type="PANTHER" id="PTHR10082">
    <property type="entry name" value="INTEGRIN BETA SUBUNIT"/>
    <property type="match status" value="1"/>
</dbReference>
<evidence type="ECO:0000256" key="3">
    <source>
        <dbReference type="ARBA" id="ARBA00022475"/>
    </source>
</evidence>
<evidence type="ECO:0000256" key="8">
    <source>
        <dbReference type="ARBA" id="ARBA00022737"/>
    </source>
</evidence>
<evidence type="ECO:0000256" key="9">
    <source>
        <dbReference type="ARBA" id="ARBA00022837"/>
    </source>
</evidence>
<dbReference type="GO" id="GO:0016477">
    <property type="term" value="P:cell migration"/>
    <property type="evidence" value="ECO:0007669"/>
    <property type="project" value="TreeGrafter"/>
</dbReference>
<evidence type="ECO:0000256" key="5">
    <source>
        <dbReference type="ARBA" id="ARBA00022692"/>
    </source>
</evidence>
<dbReference type="Gene3D" id="3.30.1680.10">
    <property type="entry name" value="ligand-binding face of the semaphorins, domain 2"/>
    <property type="match status" value="1"/>
</dbReference>
<dbReference type="GO" id="GO:0007229">
    <property type="term" value="P:integrin-mediated signaling pathway"/>
    <property type="evidence" value="ECO:0007669"/>
    <property type="project" value="UniProtKB-KW"/>
</dbReference>
<organism evidence="19 20">
    <name type="scientific">Astatotilapia calliptera</name>
    <name type="common">Eastern happy</name>
    <name type="synonym">Chromis callipterus</name>
    <dbReference type="NCBI Taxonomy" id="8154"/>
    <lineage>
        <taxon>Eukaryota</taxon>
        <taxon>Metazoa</taxon>
        <taxon>Chordata</taxon>
        <taxon>Craniata</taxon>
        <taxon>Vertebrata</taxon>
        <taxon>Euteleostomi</taxon>
        <taxon>Actinopterygii</taxon>
        <taxon>Neopterygii</taxon>
        <taxon>Teleostei</taxon>
        <taxon>Neoteleostei</taxon>
        <taxon>Acanthomorphata</taxon>
        <taxon>Ovalentaria</taxon>
        <taxon>Cichlomorphae</taxon>
        <taxon>Cichliformes</taxon>
        <taxon>Cichlidae</taxon>
        <taxon>African cichlids</taxon>
        <taxon>Pseudocrenilabrinae</taxon>
        <taxon>Haplochromini</taxon>
        <taxon>Astatotilapia</taxon>
    </lineage>
</organism>
<feature type="chain" id="PRO_5044229743" description="PSI domain-containing protein" evidence="17">
    <location>
        <begin position="26"/>
        <end position="126"/>
    </location>
</feature>
<reference evidence="19" key="4">
    <citation type="submission" date="2025-09" db="UniProtKB">
        <authorList>
            <consortium name="Ensembl"/>
        </authorList>
    </citation>
    <scope>IDENTIFICATION</scope>
</reference>
<keyword evidence="11" id="KW-0130">Cell adhesion</keyword>
<dbReference type="Proteomes" id="UP000265100">
    <property type="component" value="Chromosome 3"/>
</dbReference>
<evidence type="ECO:0000256" key="6">
    <source>
        <dbReference type="ARBA" id="ARBA00022723"/>
    </source>
</evidence>
<dbReference type="AlphaFoldDB" id="A0AAX7UH44"/>
<name>A0AAX7UH44_ASTCA</name>
<keyword evidence="4" id="KW-0245">EGF-like domain</keyword>
<keyword evidence="8" id="KW-0677">Repeat</keyword>
<keyword evidence="13" id="KW-0401">Integrin</keyword>
<feature type="signal peptide" evidence="17">
    <location>
        <begin position="1"/>
        <end position="25"/>
    </location>
</feature>
<comment type="similarity">
    <text evidence="2">Belongs to the integrin beta chain family.</text>
</comment>
<dbReference type="GO" id="GO:0007160">
    <property type="term" value="P:cell-matrix adhesion"/>
    <property type="evidence" value="ECO:0007669"/>
    <property type="project" value="TreeGrafter"/>
</dbReference>